<dbReference type="PRINTS" id="PR00862">
    <property type="entry name" value="PROLIGOPTASE"/>
</dbReference>
<evidence type="ECO:0000256" key="3">
    <source>
        <dbReference type="ARBA" id="ARBA00022801"/>
    </source>
</evidence>
<feature type="domain" description="Peptidase S9A N-terminal" evidence="8">
    <location>
        <begin position="44"/>
        <end position="433"/>
    </location>
</feature>
<name>A0A9X2P1U0_9BACT</name>
<dbReference type="FunFam" id="3.40.50.1820:FF:000005">
    <property type="entry name" value="Prolyl endopeptidase"/>
    <property type="match status" value="1"/>
</dbReference>
<sequence length="711" mass="80776">MNKSIQTILIILTGMSIACSPEIPESTLPDVAPPLATVKPFEITAKNGHKRVDNYYWLNDRENPEVIDYLNAENAYLDTMMAHTKGFQEQLFNELRARIKEDDSSVPYRLDDYYYYTRFVEGGEYPIYARKKGSLEGVEEIIMDGNELGKGKSFLNFFTSVSPDHNLAAIIMDTVGRNFYTVMIKDLRTGEILPDKIENIRSSAVWTNDNKSFFYSIPDPVTLRNFQVKRHFLGQDSSKDEVVFEEKDQTLSCGVGITKSKKYIIIGSGRTDASYSLFMDADNPGKPKLIAPVQDNVQYSVDHAIGDKFNIYTNLNAVNYRLAEAPVADPAVANWKDLIPHRADVFLEGVEYFKDYYAVQETLEGLANIRIIKWADNSEHQMVFEEPAYSAGIGYNPEFETKTLRYSYTSMTTPNSTYDYDMETKEKTLMKEQPVLGDFNKANYKTERIMVPSRDGKRIPLSIVYRIDQFKKDGASPGWIYGYGSYGASMDAYFSSSRLSLLDRGFVYAIAHVRGGQEMGGDWYEDGKMMNKKNTFNDFIDCSKWLQDNQYVAKDKLFASGGSAGGLLMGAIANMAPELYRGIIAQVAFVDVITTMMDETIPLTTFEWQEWGNPNIQEQYEYMLSYSPYDNVEAKDYPNILATTGLHDSQVQYWEPAKWVALLRTKKTDKNRLFLKTNMDAGHGGASGRFESLKELALEYAFVFDILGITK</sequence>
<protein>
    <recommendedName>
        <fullName evidence="6">Proline-specific endopeptidase</fullName>
    </recommendedName>
</protein>
<dbReference type="PANTHER" id="PTHR11757:SF19">
    <property type="entry name" value="PROLYL ENDOPEPTIDASE-LIKE"/>
    <property type="match status" value="1"/>
</dbReference>
<evidence type="ECO:0000256" key="2">
    <source>
        <dbReference type="ARBA" id="ARBA00022670"/>
    </source>
</evidence>
<evidence type="ECO:0000256" key="1">
    <source>
        <dbReference type="ARBA" id="ARBA00005228"/>
    </source>
</evidence>
<dbReference type="GO" id="GO:0006508">
    <property type="term" value="P:proteolysis"/>
    <property type="evidence" value="ECO:0007669"/>
    <property type="project" value="UniProtKB-KW"/>
</dbReference>
<dbReference type="Proteomes" id="UP001142175">
    <property type="component" value="Unassembled WGS sequence"/>
</dbReference>
<evidence type="ECO:0000259" key="8">
    <source>
        <dbReference type="Pfam" id="PF02897"/>
    </source>
</evidence>
<dbReference type="EMBL" id="JANSUY010000001">
    <property type="protein sequence ID" value="MCR9013658.1"/>
    <property type="molecule type" value="Genomic_DNA"/>
</dbReference>
<comment type="caution">
    <text evidence="9">The sequence shown here is derived from an EMBL/GenBank/DDBJ whole genome shotgun (WGS) entry which is preliminary data.</text>
</comment>
<dbReference type="Gene3D" id="3.40.50.1820">
    <property type="entry name" value="alpha/beta hydrolase"/>
    <property type="match status" value="1"/>
</dbReference>
<evidence type="ECO:0000256" key="5">
    <source>
        <dbReference type="ARBA" id="ARBA00060121"/>
    </source>
</evidence>
<evidence type="ECO:0000313" key="10">
    <source>
        <dbReference type="Proteomes" id="UP001142175"/>
    </source>
</evidence>
<comment type="similarity">
    <text evidence="1">Belongs to the peptidase S9A family.</text>
</comment>
<keyword evidence="3" id="KW-0378">Hydrolase</keyword>
<comment type="function">
    <text evidence="5">Cleaves peptide bonds on the C-terminal side of prolyl residues within peptides that are up to approximately 30 amino acids long. Has an absolute requirement for an X-Pro bond in the trans configuration immediately preceding the Pro-Y scissible bond.</text>
</comment>
<dbReference type="AlphaFoldDB" id="A0A9X2P1U0"/>
<dbReference type="Pfam" id="PF02897">
    <property type="entry name" value="Peptidase_S9_N"/>
    <property type="match status" value="1"/>
</dbReference>
<dbReference type="PROSITE" id="PS51257">
    <property type="entry name" value="PROKAR_LIPOPROTEIN"/>
    <property type="match status" value="1"/>
</dbReference>
<dbReference type="GO" id="GO:0004252">
    <property type="term" value="F:serine-type endopeptidase activity"/>
    <property type="evidence" value="ECO:0007669"/>
    <property type="project" value="InterPro"/>
</dbReference>
<dbReference type="InterPro" id="IPR029058">
    <property type="entry name" value="AB_hydrolase_fold"/>
</dbReference>
<dbReference type="RefSeq" id="WP_258421553.1">
    <property type="nucleotide sequence ID" value="NZ_JANSUY010000001.1"/>
</dbReference>
<evidence type="ECO:0000313" key="9">
    <source>
        <dbReference type="EMBL" id="MCR9013658.1"/>
    </source>
</evidence>
<dbReference type="InterPro" id="IPR051543">
    <property type="entry name" value="Serine_Peptidase_S9A"/>
</dbReference>
<keyword evidence="4" id="KW-0720">Serine protease</keyword>
<gene>
    <name evidence="9" type="ORF">NU887_01360</name>
</gene>
<evidence type="ECO:0000259" key="7">
    <source>
        <dbReference type="Pfam" id="PF00326"/>
    </source>
</evidence>
<evidence type="ECO:0000256" key="6">
    <source>
        <dbReference type="ARBA" id="ARBA00081187"/>
    </source>
</evidence>
<proteinExistence type="inferred from homology"/>
<reference evidence="9" key="1">
    <citation type="submission" date="2022-08" db="EMBL/GenBank/DDBJ databases">
        <authorList>
            <person name="Zhang D."/>
        </authorList>
    </citation>
    <scope>NUCLEOTIDE SEQUENCE</scope>
    <source>
        <strain evidence="9">XJ19-11</strain>
    </source>
</reference>
<dbReference type="InterPro" id="IPR002470">
    <property type="entry name" value="Peptidase_S9A"/>
</dbReference>
<dbReference type="Gene3D" id="2.130.10.120">
    <property type="entry name" value="Prolyl oligopeptidase, N-terminal domain"/>
    <property type="match status" value="1"/>
</dbReference>
<feature type="domain" description="Peptidase S9 prolyl oligopeptidase catalytic" evidence="7">
    <location>
        <begin position="494"/>
        <end position="708"/>
    </location>
</feature>
<evidence type="ECO:0000256" key="4">
    <source>
        <dbReference type="ARBA" id="ARBA00022825"/>
    </source>
</evidence>
<dbReference type="SUPFAM" id="SSF50993">
    <property type="entry name" value="Peptidase/esterase 'gauge' domain"/>
    <property type="match status" value="1"/>
</dbReference>
<dbReference type="Pfam" id="PF00326">
    <property type="entry name" value="Peptidase_S9"/>
    <property type="match status" value="1"/>
</dbReference>
<dbReference type="InterPro" id="IPR001375">
    <property type="entry name" value="Peptidase_S9_cat"/>
</dbReference>
<organism evidence="9 10">
    <name type="scientific">Aquiflexum gelatinilyticum</name>
    <dbReference type="NCBI Taxonomy" id="2961943"/>
    <lineage>
        <taxon>Bacteria</taxon>
        <taxon>Pseudomonadati</taxon>
        <taxon>Bacteroidota</taxon>
        <taxon>Cytophagia</taxon>
        <taxon>Cytophagales</taxon>
        <taxon>Cyclobacteriaceae</taxon>
        <taxon>Aquiflexum</taxon>
    </lineage>
</organism>
<dbReference type="InterPro" id="IPR023302">
    <property type="entry name" value="Pept_S9A_N"/>
</dbReference>
<dbReference type="SUPFAM" id="SSF53474">
    <property type="entry name" value="alpha/beta-Hydrolases"/>
    <property type="match status" value="1"/>
</dbReference>
<dbReference type="PANTHER" id="PTHR11757">
    <property type="entry name" value="PROTEASE FAMILY S9A OLIGOPEPTIDASE"/>
    <property type="match status" value="1"/>
</dbReference>
<keyword evidence="10" id="KW-1185">Reference proteome</keyword>
<keyword evidence="2" id="KW-0645">Protease</keyword>
<accession>A0A9X2P1U0</accession>